<gene>
    <name evidence="2" type="ORF">V5799_000066</name>
</gene>
<sequence>MFSAWGVSAVVSQYVLSRLLDTYALDGAMLLFGGVLMHSVPIVMLAKNPSAFSVRCRRFKPALDGFDVSKSYGTEKRSTNQEEGFVTHEAMNTRQGATFIQALALFSAPAFYVLLVTIVAGDYICTEFTKTVVDYGVDKGMELSTSKQLLTFFAAGQLLGRIALPLMADLLPLCRHPHRGSAVCACGGITGLHPVHEVRAGRHLSGRPPYGGMLRPGWRRHDTSICSESTDSRSIRDWNRLSEEVVLITSGLFRDTTGSYDNFYWMLGAVSLVCFFVFLTFHIVNVARKKAHYAISHNKDQTQNYFWYLYLFCKIARVVLCNKIMFSVTE</sequence>
<protein>
    <submittedName>
        <fullName evidence="2">Uncharacterized protein</fullName>
    </submittedName>
</protein>
<dbReference type="AlphaFoldDB" id="A0AAQ4D441"/>
<evidence type="ECO:0000256" key="1">
    <source>
        <dbReference type="SAM" id="Phobius"/>
    </source>
</evidence>
<evidence type="ECO:0000313" key="3">
    <source>
        <dbReference type="Proteomes" id="UP001321473"/>
    </source>
</evidence>
<comment type="caution">
    <text evidence="2">The sequence shown here is derived from an EMBL/GenBank/DDBJ whole genome shotgun (WGS) entry which is preliminary data.</text>
</comment>
<accession>A0AAQ4D441</accession>
<feature type="transmembrane region" description="Helical" evidence="1">
    <location>
        <begin position="263"/>
        <end position="284"/>
    </location>
</feature>
<dbReference type="InterPro" id="IPR036259">
    <property type="entry name" value="MFS_trans_sf"/>
</dbReference>
<organism evidence="2 3">
    <name type="scientific">Amblyomma americanum</name>
    <name type="common">Lone star tick</name>
    <dbReference type="NCBI Taxonomy" id="6943"/>
    <lineage>
        <taxon>Eukaryota</taxon>
        <taxon>Metazoa</taxon>
        <taxon>Ecdysozoa</taxon>
        <taxon>Arthropoda</taxon>
        <taxon>Chelicerata</taxon>
        <taxon>Arachnida</taxon>
        <taxon>Acari</taxon>
        <taxon>Parasitiformes</taxon>
        <taxon>Ixodida</taxon>
        <taxon>Ixodoidea</taxon>
        <taxon>Ixodidae</taxon>
        <taxon>Amblyomminae</taxon>
        <taxon>Amblyomma</taxon>
    </lineage>
</organism>
<feature type="transmembrane region" description="Helical" evidence="1">
    <location>
        <begin position="305"/>
        <end position="326"/>
    </location>
</feature>
<feature type="transmembrane region" description="Helical" evidence="1">
    <location>
        <begin position="27"/>
        <end position="46"/>
    </location>
</feature>
<dbReference type="EMBL" id="JARKHS020035450">
    <property type="protein sequence ID" value="KAK8757231.1"/>
    <property type="molecule type" value="Genomic_DNA"/>
</dbReference>
<evidence type="ECO:0000313" key="2">
    <source>
        <dbReference type="EMBL" id="KAK8757231.1"/>
    </source>
</evidence>
<keyword evidence="3" id="KW-1185">Reference proteome</keyword>
<keyword evidence="1" id="KW-0812">Transmembrane</keyword>
<dbReference type="Proteomes" id="UP001321473">
    <property type="component" value="Unassembled WGS sequence"/>
</dbReference>
<reference evidence="2 3" key="1">
    <citation type="journal article" date="2023" name="Arcadia Sci">
        <title>De novo assembly of a long-read Amblyomma americanum tick genome.</title>
        <authorList>
            <person name="Chou S."/>
            <person name="Poskanzer K.E."/>
            <person name="Rollins M."/>
            <person name="Thuy-Boun P.S."/>
        </authorList>
    </citation>
    <scope>NUCLEOTIDE SEQUENCE [LARGE SCALE GENOMIC DNA]</scope>
    <source>
        <strain evidence="2">F_SG_1</strain>
        <tissue evidence="2">Salivary glands</tissue>
    </source>
</reference>
<name>A0AAQ4D441_AMBAM</name>
<dbReference type="SUPFAM" id="SSF103473">
    <property type="entry name" value="MFS general substrate transporter"/>
    <property type="match status" value="1"/>
</dbReference>
<proteinExistence type="predicted"/>
<keyword evidence="1" id="KW-0472">Membrane</keyword>
<keyword evidence="1" id="KW-1133">Transmembrane helix</keyword>